<sequence>MFGWLLPAAFIMYDPMQLFHEAWGRPATFHSNMRQQAAGIIRHYPFDSVILGTSMLENQSADAAGRALGGRFVNISISGSLHAERSPVLAFALRERPLSTVIYSIDEIEPRDENPDVALGTFDYLYNRIQADDLRAYFNDRFYPCLIRWSASPECVGDAVSLDRPNAWIRFPEHAARFGGLQNWFTARNDPQIQGAFRLIIESAAKAGHQPDPDEAELANARQRIIEYSNQYILDHARRNPATTFHFVFPPYSRAKFAILHQSEPIRARQHEATLRHFAEAATQLENVQVYAFEDQDFLDDIANYKDLSHYSPDINDLIVERIRQGKNNLDAQNVERYIDTARTQALRFDLVGFGARLEEYLANQ</sequence>
<dbReference type="RefSeq" id="WP_128120676.1">
    <property type="nucleotide sequence ID" value="NZ_QNTV01000009.1"/>
</dbReference>
<dbReference type="Proteomes" id="UP000252554">
    <property type="component" value="Unassembled WGS sequence"/>
</dbReference>
<reference evidence="1 2" key="1">
    <citation type="submission" date="2018-06" db="EMBL/GenBank/DDBJ databases">
        <title>Whole genome sequencing of four bacterial strains from South Shetland trench revealing bio-synthetic gene clusters.</title>
        <authorList>
            <person name="Abdel-Mageed W.M."/>
            <person name="Lehri B."/>
            <person name="Jarmusch S.A."/>
            <person name="Miranda K."/>
            <person name="Goodfellow M."/>
            <person name="Jaspars M."/>
            <person name="Karlyshev A.V."/>
        </authorList>
    </citation>
    <scope>NUCLEOTIDE SEQUENCE [LARGE SCALE GENOMIC DNA]</scope>
    <source>
        <strain evidence="1 2">SST2</strain>
    </source>
</reference>
<protein>
    <submittedName>
        <fullName evidence="1">Uncharacterized protein</fullName>
    </submittedName>
</protein>
<proteinExistence type="predicted"/>
<accession>A0A365PTA2</accession>
<evidence type="ECO:0000313" key="1">
    <source>
        <dbReference type="EMBL" id="RBA56867.1"/>
    </source>
</evidence>
<dbReference type="AlphaFoldDB" id="A0A365PTA2"/>
<comment type="caution">
    <text evidence="1">The sequence shown here is derived from an EMBL/GenBank/DDBJ whole genome shotgun (WGS) entry which is preliminary data.</text>
</comment>
<name>A0A365PTA2_9GAMM</name>
<dbReference type="EMBL" id="QNTV01000009">
    <property type="protein sequence ID" value="RBA56867.1"/>
    <property type="molecule type" value="Genomic_DNA"/>
</dbReference>
<organism evidence="1 2">
    <name type="scientific">Stutzerimonas zhaodongensis</name>
    <dbReference type="NCBI Taxonomy" id="1176257"/>
    <lineage>
        <taxon>Bacteria</taxon>
        <taxon>Pseudomonadati</taxon>
        <taxon>Pseudomonadota</taxon>
        <taxon>Gammaproteobacteria</taxon>
        <taxon>Pseudomonadales</taxon>
        <taxon>Pseudomonadaceae</taxon>
        <taxon>Stutzerimonas</taxon>
    </lineage>
</organism>
<gene>
    <name evidence="1" type="ORF">DQ403_13200</name>
</gene>
<evidence type="ECO:0000313" key="2">
    <source>
        <dbReference type="Proteomes" id="UP000252554"/>
    </source>
</evidence>